<evidence type="ECO:0000256" key="8">
    <source>
        <dbReference type="ARBA" id="ARBA00022741"/>
    </source>
</evidence>
<keyword evidence="14" id="KW-1185">Reference proteome</keyword>
<reference evidence="13" key="1">
    <citation type="submission" date="2015-08" db="EMBL/GenBank/DDBJ databases">
        <title>Candidatus Bacteriodes Periocalifornicus.</title>
        <authorList>
            <person name="McLean J.S."/>
            <person name="Kelley S."/>
        </authorList>
    </citation>
    <scope>NUCLEOTIDE SEQUENCE [LARGE SCALE GENOMIC DNA]</scope>
    <source>
        <strain evidence="13">12B</strain>
    </source>
</reference>
<dbReference type="PATRIC" id="fig|1702214.3.peg.81"/>
<dbReference type="EC" id="2.7.1.130" evidence="3"/>
<evidence type="ECO:0000256" key="5">
    <source>
        <dbReference type="ARBA" id="ARBA00022516"/>
    </source>
</evidence>
<dbReference type="GO" id="GO:0009244">
    <property type="term" value="P:lipopolysaccharide core region biosynthetic process"/>
    <property type="evidence" value="ECO:0007669"/>
    <property type="project" value="TreeGrafter"/>
</dbReference>
<comment type="caution">
    <text evidence="13">The sequence shown here is derived from an EMBL/GenBank/DDBJ whole genome shotgun (WGS) entry which is preliminary data.</text>
</comment>
<dbReference type="PANTHER" id="PTHR42724:SF1">
    <property type="entry name" value="TETRAACYLDISACCHARIDE 4'-KINASE, MITOCHONDRIAL-RELATED"/>
    <property type="match status" value="1"/>
</dbReference>
<dbReference type="UniPathway" id="UPA00359">
    <property type="reaction ID" value="UER00482"/>
</dbReference>
<protein>
    <recommendedName>
        <fullName evidence="4">Tetraacyldisaccharide 4'-kinase</fullName>
        <ecNumber evidence="3">2.7.1.130</ecNumber>
    </recommendedName>
    <alternativeName>
        <fullName evidence="12">Lipid A 4'-kinase</fullName>
    </alternativeName>
</protein>
<dbReference type="GO" id="GO:0009029">
    <property type="term" value="F:lipid-A 4'-kinase activity"/>
    <property type="evidence" value="ECO:0007669"/>
    <property type="project" value="UniProtKB-EC"/>
</dbReference>
<evidence type="ECO:0000256" key="3">
    <source>
        <dbReference type="ARBA" id="ARBA00012071"/>
    </source>
</evidence>
<name>A0A0Q4B272_9BACT</name>
<evidence type="ECO:0000313" key="14">
    <source>
        <dbReference type="Proteomes" id="UP000054172"/>
    </source>
</evidence>
<dbReference type="InterPro" id="IPR003758">
    <property type="entry name" value="LpxK"/>
</dbReference>
<evidence type="ECO:0000256" key="1">
    <source>
        <dbReference type="ARBA" id="ARBA00002274"/>
    </source>
</evidence>
<dbReference type="EMBL" id="LIIK01000006">
    <property type="protein sequence ID" value="KQM09375.1"/>
    <property type="molecule type" value="Genomic_DNA"/>
</dbReference>
<organism evidence="13 14">
    <name type="scientific">Candidatus [Bacteroides] periocalifornicus</name>
    <dbReference type="NCBI Taxonomy" id="1702214"/>
    <lineage>
        <taxon>Bacteria</taxon>
        <taxon>Pseudomonadati</taxon>
        <taxon>Bacteroidota</taxon>
    </lineage>
</organism>
<sequence>MAKRACPSELVAVCERRVDGCRKIAALHPEVDVVVLDDAYQHRALRLGFSLLLTTYVRPHCYDALLPVGRRRDTLLQGKRANAVVVTGCPATLSEAERKVLTGELSHAGQPVLFATLQVSGIEPFLPIRLGEDGDSSVQDWTEVQGVFAFAGIANPAPFFAQVEESKRLLGTLVMGDHRLPTARQMMYLERMARDGMALITTEKDAARLSGCLPSGSWLAKRLWVMRVELGFLGGDGECLKSLINGYLESVR</sequence>
<keyword evidence="5" id="KW-0444">Lipid biosynthesis</keyword>
<comment type="function">
    <text evidence="1">Transfers the gamma-phosphate of ATP to the 4'-position of a tetraacyldisaccharide 1-phosphate intermediate (termed DS-1-P) to form tetraacyldisaccharide 1,4'-bis-phosphate (lipid IVA).</text>
</comment>
<evidence type="ECO:0000313" key="13">
    <source>
        <dbReference type="EMBL" id="KQM09375.1"/>
    </source>
</evidence>
<evidence type="ECO:0000256" key="7">
    <source>
        <dbReference type="ARBA" id="ARBA00022679"/>
    </source>
</evidence>
<evidence type="ECO:0000256" key="9">
    <source>
        <dbReference type="ARBA" id="ARBA00022777"/>
    </source>
</evidence>
<proteinExistence type="predicted"/>
<evidence type="ECO:0000256" key="2">
    <source>
        <dbReference type="ARBA" id="ARBA00004870"/>
    </source>
</evidence>
<evidence type="ECO:0000256" key="4">
    <source>
        <dbReference type="ARBA" id="ARBA00016436"/>
    </source>
</evidence>
<keyword evidence="10" id="KW-0067">ATP-binding</keyword>
<dbReference type="GO" id="GO:0009245">
    <property type="term" value="P:lipid A biosynthetic process"/>
    <property type="evidence" value="ECO:0007669"/>
    <property type="project" value="UniProtKB-KW"/>
</dbReference>
<dbReference type="GO" id="GO:0005886">
    <property type="term" value="C:plasma membrane"/>
    <property type="evidence" value="ECO:0007669"/>
    <property type="project" value="TreeGrafter"/>
</dbReference>
<dbReference type="Proteomes" id="UP000054172">
    <property type="component" value="Unassembled WGS sequence"/>
</dbReference>
<comment type="pathway">
    <text evidence="2">Glycolipid biosynthesis; lipid IV(A) biosynthesis; lipid IV(A) from (3R)-3-hydroxytetradecanoyl-[acyl-carrier-protein] and UDP-N-acetyl-alpha-D-glucosamine: step 6/6.</text>
</comment>
<dbReference type="AlphaFoldDB" id="A0A0Q4B272"/>
<evidence type="ECO:0000256" key="10">
    <source>
        <dbReference type="ARBA" id="ARBA00022840"/>
    </source>
</evidence>
<keyword evidence="9" id="KW-0418">Kinase</keyword>
<evidence type="ECO:0000256" key="12">
    <source>
        <dbReference type="ARBA" id="ARBA00029757"/>
    </source>
</evidence>
<keyword evidence="11" id="KW-0443">Lipid metabolism</keyword>
<dbReference type="PANTHER" id="PTHR42724">
    <property type="entry name" value="TETRAACYLDISACCHARIDE 4'-KINASE"/>
    <property type="match status" value="1"/>
</dbReference>
<keyword evidence="8" id="KW-0547">Nucleotide-binding</keyword>
<keyword evidence="7" id="KW-0808">Transferase</keyword>
<dbReference type="GO" id="GO:0005524">
    <property type="term" value="F:ATP binding"/>
    <property type="evidence" value="ECO:0007669"/>
    <property type="project" value="UniProtKB-KW"/>
</dbReference>
<accession>A0A0Q4B272</accession>
<evidence type="ECO:0000256" key="11">
    <source>
        <dbReference type="ARBA" id="ARBA00023098"/>
    </source>
</evidence>
<evidence type="ECO:0000256" key="6">
    <source>
        <dbReference type="ARBA" id="ARBA00022556"/>
    </source>
</evidence>
<dbReference type="Pfam" id="PF02606">
    <property type="entry name" value="LpxK"/>
    <property type="match status" value="1"/>
</dbReference>
<gene>
    <name evidence="13" type="ORF">AL399_01995</name>
</gene>
<keyword evidence="6" id="KW-0441">Lipid A biosynthesis</keyword>
<dbReference type="STRING" id="1702214.AL399_01995"/>